<dbReference type="KEGG" id="surl:BI350_13950"/>
<accession>A0A1D8JII9</accession>
<dbReference type="InterPro" id="IPR052536">
    <property type="entry name" value="ABC-4_Integral_Memb_Prot"/>
</dbReference>
<organism evidence="8 9">
    <name type="scientific">Sporosarcina ureilytica</name>
    <dbReference type="NCBI Taxonomy" id="298596"/>
    <lineage>
        <taxon>Bacteria</taxon>
        <taxon>Bacillati</taxon>
        <taxon>Bacillota</taxon>
        <taxon>Bacilli</taxon>
        <taxon>Bacillales</taxon>
        <taxon>Caryophanaceae</taxon>
        <taxon>Sporosarcina</taxon>
    </lineage>
</organism>
<dbReference type="GO" id="GO:0005886">
    <property type="term" value="C:plasma membrane"/>
    <property type="evidence" value="ECO:0007669"/>
    <property type="project" value="UniProtKB-SubCell"/>
</dbReference>
<feature type="transmembrane region" description="Helical" evidence="6">
    <location>
        <begin position="103"/>
        <end position="131"/>
    </location>
</feature>
<reference evidence="8 9" key="1">
    <citation type="submission" date="2016-09" db="EMBL/GenBank/DDBJ databases">
        <title>Complete genome sequence of the Lysinibacillus sphaericus LMG 22257, a specie of Bacillus with ureolytic activity that can effectively biodeposit calcium carbonate.</title>
        <authorList>
            <person name="Yan W."/>
        </authorList>
    </citation>
    <scope>NUCLEOTIDE SEQUENCE [LARGE SCALE GENOMIC DNA]</scope>
    <source>
        <strain evidence="8 9">LMG 22257</strain>
    </source>
</reference>
<keyword evidence="6" id="KW-0813">Transport</keyword>
<feature type="transmembrane region" description="Helical" evidence="6">
    <location>
        <begin position="614"/>
        <end position="632"/>
    </location>
</feature>
<keyword evidence="5 6" id="KW-0472">Membrane</keyword>
<feature type="transmembrane region" description="Helical" evidence="6">
    <location>
        <begin position="580"/>
        <end position="602"/>
    </location>
</feature>
<keyword evidence="2 6" id="KW-1003">Cell membrane</keyword>
<dbReference type="PIRSF" id="PIRSF018968">
    <property type="entry name" value="ABC_permease_BceB"/>
    <property type="match status" value="1"/>
</dbReference>
<feature type="transmembrane region" description="Helical" evidence="6">
    <location>
        <begin position="20"/>
        <end position="40"/>
    </location>
</feature>
<evidence type="ECO:0000256" key="3">
    <source>
        <dbReference type="ARBA" id="ARBA00022692"/>
    </source>
</evidence>
<dbReference type="Proteomes" id="UP000185746">
    <property type="component" value="Chromosome"/>
</dbReference>
<feature type="domain" description="ABC3 transporter permease C-terminal" evidence="7">
    <location>
        <begin position="62"/>
        <end position="170"/>
    </location>
</feature>
<dbReference type="InterPro" id="IPR027022">
    <property type="entry name" value="ABC_permease_BceB-typ"/>
</dbReference>
<dbReference type="Pfam" id="PF02687">
    <property type="entry name" value="FtsX"/>
    <property type="match status" value="1"/>
</dbReference>
<feature type="transmembrane region" description="Helical" evidence="6">
    <location>
        <begin position="281"/>
        <end position="302"/>
    </location>
</feature>
<dbReference type="PANTHER" id="PTHR46795:SF1">
    <property type="entry name" value="ABC TRANSPORTER PERMEASE PROTEIN"/>
    <property type="match status" value="1"/>
</dbReference>
<comment type="subcellular location">
    <subcellularLocation>
        <location evidence="1 6">Cell membrane</location>
        <topology evidence="1 6">Multi-pass membrane protein</topology>
    </subcellularLocation>
</comment>
<evidence type="ECO:0000256" key="5">
    <source>
        <dbReference type="ARBA" id="ARBA00023136"/>
    </source>
</evidence>
<evidence type="ECO:0000256" key="6">
    <source>
        <dbReference type="PIRNR" id="PIRNR018968"/>
    </source>
</evidence>
<gene>
    <name evidence="8" type="ORF">BI350_13950</name>
</gene>
<feature type="transmembrane region" description="Helical" evidence="6">
    <location>
        <begin position="520"/>
        <end position="544"/>
    </location>
</feature>
<evidence type="ECO:0000313" key="8">
    <source>
        <dbReference type="EMBL" id="AOV08528.1"/>
    </source>
</evidence>
<evidence type="ECO:0000256" key="1">
    <source>
        <dbReference type="ARBA" id="ARBA00004651"/>
    </source>
</evidence>
<dbReference type="GO" id="GO:0055085">
    <property type="term" value="P:transmembrane transport"/>
    <property type="evidence" value="ECO:0007669"/>
    <property type="project" value="UniProtKB-UniRule"/>
</dbReference>
<comment type="similarity">
    <text evidence="6">Belongs to the ABC-4 integral membrane protein family.</text>
</comment>
<evidence type="ECO:0000259" key="7">
    <source>
        <dbReference type="Pfam" id="PF02687"/>
    </source>
</evidence>
<dbReference type="RefSeq" id="WP_075528694.1">
    <property type="nucleotide sequence ID" value="NZ_CP017560.1"/>
</dbReference>
<name>A0A1D8JII9_9BACL</name>
<evidence type="ECO:0000256" key="2">
    <source>
        <dbReference type="ARBA" id="ARBA00022475"/>
    </source>
</evidence>
<proteinExistence type="inferred from homology"/>
<feature type="transmembrane region" description="Helical" evidence="6">
    <location>
        <begin position="220"/>
        <end position="241"/>
    </location>
</feature>
<feature type="transmembrane region" description="Helical" evidence="6">
    <location>
        <begin position="151"/>
        <end position="174"/>
    </location>
</feature>
<sequence>MTFRQFAYRNVVRNRRIYAAFFMASVFSVMVFFLYSMLLFHPTIEDKFVQEFAVVGMGVAEIILYIFTVFFLFYSMRAFLQARSREFGVLLHLGMEKKQLSRLIFLETMLIGTAAIGVGTGLGFTFSKFFFMIVREIVMLPSLPLYVSWKPFALTIGAFFSLFILISFIAPVFIKSGKVADLIRGERKEDNQYTYSKFRGYMGIFLLGFSYVLATLTSNAIVLKLFVLLPPIATLGTYYFFTDSAPLFLQKLRSSRKVYWQHSRLLSISSGIIQLRENARMFFIVTIVSTIAFMSVGTLASLTSFASQYRAMNPLGLVYVSQPENTEEEKHIAQLIHELKEEEIAYTLTRFQVIQQMSTFSDSIVNILSLEQVNQLANELDHLSIQLNEGEALFLPPSNSSYQNLNQRVVRTELGDSHVEVKIDGAYPYQLFPAYSIGTNVIVLNNIDYKRVALSTTRGKGVSFNYYAFHIPEWQKTKDIGLTISNTVTESFLLESKGTLPYAFENPGLSYSIIRTTFSLLLFTGLLLAGVFFLATGSFIYFQLYTSLAQERKKFDVLRRLGLTDHELKKIINRQLIPQFFFPWGVAFLHSSFAFLSLQVIWDALAEISIVKELAIVLIGFTFMQLMYFYLIRWRYLVHIKASG</sequence>
<evidence type="ECO:0000313" key="9">
    <source>
        <dbReference type="Proteomes" id="UP000185746"/>
    </source>
</evidence>
<evidence type="ECO:0000256" key="4">
    <source>
        <dbReference type="ARBA" id="ARBA00022989"/>
    </source>
</evidence>
<dbReference type="AlphaFoldDB" id="A0A1D8JII9"/>
<keyword evidence="9" id="KW-1185">Reference proteome</keyword>
<protein>
    <submittedName>
        <fullName evidence="8">ABC transporter permease</fullName>
    </submittedName>
</protein>
<dbReference type="PANTHER" id="PTHR46795">
    <property type="entry name" value="ABC TRANSPORTER PERMEASE-RELATED-RELATED"/>
    <property type="match status" value="1"/>
</dbReference>
<feature type="transmembrane region" description="Helical" evidence="6">
    <location>
        <begin position="195"/>
        <end position="214"/>
    </location>
</feature>
<dbReference type="InterPro" id="IPR003838">
    <property type="entry name" value="ABC3_permease_C"/>
</dbReference>
<keyword evidence="3 6" id="KW-0812">Transmembrane</keyword>
<feature type="transmembrane region" description="Helical" evidence="6">
    <location>
        <begin position="52"/>
        <end position="74"/>
    </location>
</feature>
<keyword evidence="4 6" id="KW-1133">Transmembrane helix</keyword>
<dbReference type="EMBL" id="CP017560">
    <property type="protein sequence ID" value="AOV08528.1"/>
    <property type="molecule type" value="Genomic_DNA"/>
</dbReference>